<dbReference type="PANTHER" id="PTHR10963">
    <property type="entry name" value="GLYCOSYL HYDROLASE-RELATED"/>
    <property type="match status" value="1"/>
</dbReference>
<dbReference type="GO" id="GO:0004553">
    <property type="term" value="F:hydrolase activity, hydrolyzing O-glycosyl compounds"/>
    <property type="evidence" value="ECO:0007669"/>
    <property type="project" value="InterPro"/>
</dbReference>
<name>A0A2K9PRL9_9FLAO</name>
<dbReference type="Proteomes" id="UP000235826">
    <property type="component" value="Chromosome"/>
</dbReference>
<dbReference type="PROSITE" id="PS51762">
    <property type="entry name" value="GH16_2"/>
    <property type="match status" value="1"/>
</dbReference>
<dbReference type="GO" id="GO:0005975">
    <property type="term" value="P:carbohydrate metabolic process"/>
    <property type="evidence" value="ECO:0007669"/>
    <property type="project" value="InterPro"/>
</dbReference>
<evidence type="ECO:0000313" key="6">
    <source>
        <dbReference type="Proteomes" id="UP000235826"/>
    </source>
</evidence>
<protein>
    <submittedName>
        <fullName evidence="5">Glycoside hydrolase</fullName>
    </submittedName>
</protein>
<dbReference type="InterPro" id="IPR050546">
    <property type="entry name" value="Glycosyl_Hydrlase_16"/>
</dbReference>
<keyword evidence="5" id="KW-0378">Hydrolase</keyword>
<keyword evidence="6" id="KW-1185">Reference proteome</keyword>
<accession>A0A2K9PRL9</accession>
<dbReference type="InterPro" id="IPR013320">
    <property type="entry name" value="ConA-like_dom_sf"/>
</dbReference>
<organism evidence="5 6">
    <name type="scientific">Flavivirga eckloniae</name>
    <dbReference type="NCBI Taxonomy" id="1803846"/>
    <lineage>
        <taxon>Bacteria</taxon>
        <taxon>Pseudomonadati</taxon>
        <taxon>Bacteroidota</taxon>
        <taxon>Flavobacteriia</taxon>
        <taxon>Flavobacteriales</taxon>
        <taxon>Flavobacteriaceae</taxon>
        <taxon>Flavivirga</taxon>
    </lineage>
</organism>
<proteinExistence type="inferred from homology"/>
<dbReference type="KEGG" id="fek:C1H87_13745"/>
<feature type="domain" description="GH16" evidence="4">
    <location>
        <begin position="69"/>
        <end position="445"/>
    </location>
</feature>
<dbReference type="AlphaFoldDB" id="A0A2K9PRL9"/>
<dbReference type="RefSeq" id="WP_102756365.1">
    <property type="nucleotide sequence ID" value="NZ_CP025791.1"/>
</dbReference>
<gene>
    <name evidence="5" type="ORF">C1H87_13745</name>
</gene>
<evidence type="ECO:0000313" key="5">
    <source>
        <dbReference type="EMBL" id="AUP79712.1"/>
    </source>
</evidence>
<comment type="similarity">
    <text evidence="1">Belongs to the glycosyl hydrolase 16 family.</text>
</comment>
<dbReference type="PROSITE" id="PS50022">
    <property type="entry name" value="FA58C_3"/>
    <property type="match status" value="1"/>
</dbReference>
<evidence type="ECO:0000259" key="3">
    <source>
        <dbReference type="PROSITE" id="PS50022"/>
    </source>
</evidence>
<dbReference type="EMBL" id="CP025791">
    <property type="protein sequence ID" value="AUP79712.1"/>
    <property type="molecule type" value="Genomic_DNA"/>
</dbReference>
<dbReference type="SUPFAM" id="SSF49899">
    <property type="entry name" value="Concanavalin A-like lectins/glucanases"/>
    <property type="match status" value="2"/>
</dbReference>
<dbReference type="OrthoDB" id="9766741at2"/>
<evidence type="ECO:0000259" key="4">
    <source>
        <dbReference type="PROSITE" id="PS51762"/>
    </source>
</evidence>
<evidence type="ECO:0000256" key="1">
    <source>
        <dbReference type="ARBA" id="ARBA00006865"/>
    </source>
</evidence>
<dbReference type="Gene3D" id="2.60.120.200">
    <property type="match status" value="2"/>
</dbReference>
<dbReference type="InterPro" id="IPR000421">
    <property type="entry name" value="FA58C"/>
</dbReference>
<feature type="domain" description="F5/8 type C" evidence="3">
    <location>
        <begin position="264"/>
        <end position="391"/>
    </location>
</feature>
<dbReference type="PROSITE" id="PS51257">
    <property type="entry name" value="PROKAR_LIPOPROTEIN"/>
    <property type="match status" value="1"/>
</dbReference>
<dbReference type="Pfam" id="PF00722">
    <property type="entry name" value="Glyco_hydro_16"/>
    <property type="match status" value="1"/>
</dbReference>
<dbReference type="InterPro" id="IPR000757">
    <property type="entry name" value="Beta-glucanase-like"/>
</dbReference>
<sequence>MKKENPIFVFLIIVLVFTGSIIVSCGSDSEGSEEPGMVDPDPDPEPDPLDCTENFNLELTLPGEEINLSDWDLIWTDDFDYPDAMLENNWTSQNGPSGHILCSRWRENAEVKDGVLELKAIKENRGGQDWTCGSIWSKQTFGYGYFECRYKYAGAAGTNNSFWLFDRVIGINSSEVGCELDINEGHFPNEVNTNRHHWTNGSSEFNSFAYSPGSSPAYAHSFNDIVKTNRIRFTSNNSGHFHIREFRIYEPNTDCYPTDLLSNSADTDVSGLNNLVRSNDVTITSSGVLRDEFPVERIADGNVGSSWVSQKKGEKWIEFNWPTEKEIGHIQFINGWQDGTKWNALITDYKIEAEVNGEWVELANFDAKIENNHAEAYHTYGMDWDASTIKFYFDNKLLREIPNTLCDKELNIYLSLAIFEVAGEVTGAIDGTSMKIDWVKYYQKK</sequence>
<dbReference type="PANTHER" id="PTHR10963:SF55">
    <property type="entry name" value="GLYCOSIDE HYDROLASE FAMILY 16 PROTEIN"/>
    <property type="match status" value="1"/>
</dbReference>
<dbReference type="Pfam" id="PF00754">
    <property type="entry name" value="F5_F8_type_C"/>
    <property type="match status" value="1"/>
</dbReference>
<feature type="region of interest" description="Disordered" evidence="2">
    <location>
        <begin position="27"/>
        <end position="47"/>
    </location>
</feature>
<reference evidence="5 6" key="1">
    <citation type="submission" date="2018-01" db="EMBL/GenBank/DDBJ databases">
        <title>Complete genome sequence of Flavivirga eckloniae ECD14 isolated from seaweed Ecklonia cava.</title>
        <authorList>
            <person name="Lee J.H."/>
            <person name="Baik K.S."/>
            <person name="Seong C.N."/>
        </authorList>
    </citation>
    <scope>NUCLEOTIDE SEQUENCE [LARGE SCALE GENOMIC DNA]</scope>
    <source>
        <strain evidence="5 6">ECD14</strain>
    </source>
</reference>
<evidence type="ECO:0000256" key="2">
    <source>
        <dbReference type="SAM" id="MobiDB-lite"/>
    </source>
</evidence>